<proteinExistence type="predicted"/>
<reference evidence="1" key="5">
    <citation type="journal article" date="2021" name="G3 (Bethesda)">
        <title>Aegilops tauschii genome assembly Aet v5.0 features greater sequence contiguity and improved annotation.</title>
        <authorList>
            <person name="Wang L."/>
            <person name="Zhu T."/>
            <person name="Rodriguez J.C."/>
            <person name="Deal K.R."/>
            <person name="Dubcovsky J."/>
            <person name="McGuire P.E."/>
            <person name="Lux T."/>
            <person name="Spannagl M."/>
            <person name="Mayer K.F.X."/>
            <person name="Baldrich P."/>
            <person name="Meyers B.C."/>
            <person name="Huo N."/>
            <person name="Gu Y.Q."/>
            <person name="Zhou H."/>
            <person name="Devos K.M."/>
            <person name="Bennetzen J.L."/>
            <person name="Unver T."/>
            <person name="Budak H."/>
            <person name="Gulick P.J."/>
            <person name="Galiba G."/>
            <person name="Kalapos B."/>
            <person name="Nelson D.R."/>
            <person name="Li P."/>
            <person name="You F.M."/>
            <person name="Luo M.C."/>
            <person name="Dvorak J."/>
        </authorList>
    </citation>
    <scope>NUCLEOTIDE SEQUENCE [LARGE SCALE GENOMIC DNA]</scope>
    <source>
        <strain evidence="1">cv. AL8/78</strain>
    </source>
</reference>
<reference evidence="1" key="3">
    <citation type="journal article" date="2017" name="Nature">
        <title>Genome sequence of the progenitor of the wheat D genome Aegilops tauschii.</title>
        <authorList>
            <person name="Luo M.C."/>
            <person name="Gu Y.Q."/>
            <person name="Puiu D."/>
            <person name="Wang H."/>
            <person name="Twardziok S.O."/>
            <person name="Deal K.R."/>
            <person name="Huo N."/>
            <person name="Zhu T."/>
            <person name="Wang L."/>
            <person name="Wang Y."/>
            <person name="McGuire P.E."/>
            <person name="Liu S."/>
            <person name="Long H."/>
            <person name="Ramasamy R.K."/>
            <person name="Rodriguez J.C."/>
            <person name="Van S.L."/>
            <person name="Yuan L."/>
            <person name="Wang Z."/>
            <person name="Xia Z."/>
            <person name="Xiao L."/>
            <person name="Anderson O.D."/>
            <person name="Ouyang S."/>
            <person name="Liang Y."/>
            <person name="Zimin A.V."/>
            <person name="Pertea G."/>
            <person name="Qi P."/>
            <person name="Bennetzen J.L."/>
            <person name="Dai X."/>
            <person name="Dawson M.W."/>
            <person name="Muller H.G."/>
            <person name="Kugler K."/>
            <person name="Rivarola-Duarte L."/>
            <person name="Spannagl M."/>
            <person name="Mayer K.F.X."/>
            <person name="Lu F.H."/>
            <person name="Bevan M.W."/>
            <person name="Leroy P."/>
            <person name="Li P."/>
            <person name="You F.M."/>
            <person name="Sun Q."/>
            <person name="Liu Z."/>
            <person name="Lyons E."/>
            <person name="Wicker T."/>
            <person name="Salzberg S.L."/>
            <person name="Devos K.M."/>
            <person name="Dvorak J."/>
        </authorList>
    </citation>
    <scope>NUCLEOTIDE SEQUENCE [LARGE SCALE GENOMIC DNA]</scope>
    <source>
        <strain evidence="1">cv. AL8/78</strain>
    </source>
</reference>
<reference evidence="1" key="4">
    <citation type="submission" date="2019-03" db="UniProtKB">
        <authorList>
            <consortium name="EnsemblPlants"/>
        </authorList>
    </citation>
    <scope>IDENTIFICATION</scope>
</reference>
<reference evidence="2" key="2">
    <citation type="journal article" date="2017" name="Nat. Plants">
        <title>The Aegilops tauschii genome reveals multiple impacts of transposons.</title>
        <authorList>
            <person name="Zhao G."/>
            <person name="Zou C."/>
            <person name="Li K."/>
            <person name="Wang K."/>
            <person name="Li T."/>
            <person name="Gao L."/>
            <person name="Zhang X."/>
            <person name="Wang H."/>
            <person name="Yang Z."/>
            <person name="Liu X."/>
            <person name="Jiang W."/>
            <person name="Mao L."/>
            <person name="Kong X."/>
            <person name="Jiao Y."/>
            <person name="Jia J."/>
        </authorList>
    </citation>
    <scope>NUCLEOTIDE SEQUENCE [LARGE SCALE GENOMIC DNA]</scope>
    <source>
        <strain evidence="2">cv. AL8/78</strain>
    </source>
</reference>
<sequence>IPLSSASTRILLNGVPGPAIWHHCGLLQGDPVSPQLFVLAVDTLGCDFHRAAALNVLQQLHPRRAIPIISVYADDVILFCHPSAGDTLAVREILQLF</sequence>
<evidence type="ECO:0000313" key="2">
    <source>
        <dbReference type="Proteomes" id="UP000015105"/>
    </source>
</evidence>
<dbReference type="EnsemblPlants" id="AET6Gv20320400.1">
    <property type="protein sequence ID" value="AET6Gv20320400.1"/>
    <property type="gene ID" value="AET6Gv20320400"/>
</dbReference>
<accession>A0A453NCD7</accession>
<dbReference type="Gramene" id="AET6Gv20320400.1">
    <property type="protein sequence ID" value="AET6Gv20320400.1"/>
    <property type="gene ID" value="AET6Gv20320400"/>
</dbReference>
<organism evidence="1 2">
    <name type="scientific">Aegilops tauschii subsp. strangulata</name>
    <name type="common">Goatgrass</name>
    <dbReference type="NCBI Taxonomy" id="200361"/>
    <lineage>
        <taxon>Eukaryota</taxon>
        <taxon>Viridiplantae</taxon>
        <taxon>Streptophyta</taxon>
        <taxon>Embryophyta</taxon>
        <taxon>Tracheophyta</taxon>
        <taxon>Spermatophyta</taxon>
        <taxon>Magnoliopsida</taxon>
        <taxon>Liliopsida</taxon>
        <taxon>Poales</taxon>
        <taxon>Poaceae</taxon>
        <taxon>BOP clade</taxon>
        <taxon>Pooideae</taxon>
        <taxon>Triticodae</taxon>
        <taxon>Triticeae</taxon>
        <taxon>Triticinae</taxon>
        <taxon>Aegilops</taxon>
    </lineage>
</organism>
<evidence type="ECO:0000313" key="1">
    <source>
        <dbReference type="EnsemblPlants" id="AET6Gv20320400.1"/>
    </source>
</evidence>
<evidence type="ECO:0008006" key="3">
    <source>
        <dbReference type="Google" id="ProtNLM"/>
    </source>
</evidence>
<reference evidence="2" key="1">
    <citation type="journal article" date="2014" name="Science">
        <title>Ancient hybridizations among the ancestral genomes of bread wheat.</title>
        <authorList>
            <consortium name="International Wheat Genome Sequencing Consortium,"/>
            <person name="Marcussen T."/>
            <person name="Sandve S.R."/>
            <person name="Heier L."/>
            <person name="Spannagl M."/>
            <person name="Pfeifer M."/>
            <person name="Jakobsen K.S."/>
            <person name="Wulff B.B."/>
            <person name="Steuernagel B."/>
            <person name="Mayer K.F."/>
            <person name="Olsen O.A."/>
        </authorList>
    </citation>
    <scope>NUCLEOTIDE SEQUENCE [LARGE SCALE GENOMIC DNA]</scope>
    <source>
        <strain evidence="2">cv. AL8/78</strain>
    </source>
</reference>
<dbReference type="AlphaFoldDB" id="A0A453NCD7"/>
<protein>
    <recommendedName>
        <fullName evidence="3">Reverse transcriptase domain-containing protein</fullName>
    </recommendedName>
</protein>
<dbReference type="Proteomes" id="UP000015105">
    <property type="component" value="Chromosome 6D"/>
</dbReference>
<keyword evidence="2" id="KW-1185">Reference proteome</keyword>
<name>A0A453NCD7_AEGTS</name>
<dbReference type="STRING" id="200361.A0A453NCD7"/>